<evidence type="ECO:0000313" key="1">
    <source>
        <dbReference type="EMBL" id="EHI54496.1"/>
    </source>
</evidence>
<proteinExistence type="predicted"/>
<organism evidence="1 2">
    <name type="scientific">Aeromonas salmonicida subsp. salmonicida 01-B526</name>
    <dbReference type="NCBI Taxonomy" id="1076135"/>
    <lineage>
        <taxon>Bacteria</taxon>
        <taxon>Pseudomonadati</taxon>
        <taxon>Pseudomonadota</taxon>
        <taxon>Gammaproteobacteria</taxon>
        <taxon>Aeromonadales</taxon>
        <taxon>Aeromonadaceae</taxon>
        <taxon>Aeromonas</taxon>
    </lineage>
</organism>
<comment type="caution">
    <text evidence="1">The sequence shown here is derived from an EMBL/GenBank/DDBJ whole genome shotgun (WGS) entry which is preliminary data.</text>
</comment>
<dbReference type="EMBL" id="AGVO01000001">
    <property type="protein sequence ID" value="EHI54496.1"/>
    <property type="molecule type" value="Genomic_DNA"/>
</dbReference>
<protein>
    <submittedName>
        <fullName evidence="1">Uncharacterized protein</fullName>
    </submittedName>
</protein>
<name>A0ABN0E5J5_AERSS</name>
<keyword evidence="2" id="KW-1185">Reference proteome</keyword>
<evidence type="ECO:0000313" key="2">
    <source>
        <dbReference type="Proteomes" id="UP000006428"/>
    </source>
</evidence>
<dbReference type="Proteomes" id="UP000006428">
    <property type="component" value="Unassembled WGS sequence"/>
</dbReference>
<sequence>MRVIFLWFFFKKMTPDALSVRRITHLAPYYAVFSMRFMHICQPLAWAAGFAYV</sequence>
<accession>A0ABN0E5J5</accession>
<gene>
    <name evidence="1" type="ORF">IYQ_00110</name>
</gene>
<reference evidence="1 2" key="1">
    <citation type="journal article" date="2012" name="Front. Microbiol.">
        <title>Draft Genome Sequence of the Virulent Strain 01-B526 of the Fish Pathogen Aeromonas salmonicida.</title>
        <authorList>
            <person name="Charette S.J."/>
            <person name="Brochu F."/>
            <person name="Boyle B."/>
            <person name="Filion G."/>
            <person name="Tanaka K.H."/>
            <person name="Derome N."/>
        </authorList>
    </citation>
    <scope>NUCLEOTIDE SEQUENCE [LARGE SCALE GENOMIC DNA]</scope>
    <source>
        <strain evidence="1 2">01-B526</strain>
    </source>
</reference>